<feature type="domain" description="TraG N-terminal Proteobacteria" evidence="2">
    <location>
        <begin position="10"/>
        <end position="103"/>
    </location>
</feature>
<evidence type="ECO:0000313" key="4">
    <source>
        <dbReference type="Proteomes" id="UP000004986"/>
    </source>
</evidence>
<name>F3GL42_PSESJ</name>
<feature type="non-terminal residue" evidence="3">
    <location>
        <position position="122"/>
    </location>
</feature>
<protein>
    <recommendedName>
        <fullName evidence="2">TraG N-terminal Proteobacteria domain-containing protein</fullName>
    </recommendedName>
</protein>
<comment type="caution">
    <text evidence="3">The sequence shown here is derived from an EMBL/GenBank/DDBJ whole genome shotgun (WGS) entry which is preliminary data.</text>
</comment>
<sequence length="122" mass="13613">MMLHTNDYLEYYLTLVGWIINSGVWNMIEDSGLVAAPFAAIIISEWLKARAEGADEGNKGVLSLARVENRFYTAILVIIVCCMPLVTVSIDTLQFDRSRSEQCQYSVPNPADTGWNTSFSTL</sequence>
<dbReference type="Pfam" id="PF07916">
    <property type="entry name" value="TraG_N"/>
    <property type="match status" value="1"/>
</dbReference>
<organism evidence="3 4">
    <name type="scientific">Pseudomonas syringae pv. pisi str. 1704B</name>
    <dbReference type="NCBI Taxonomy" id="629263"/>
    <lineage>
        <taxon>Bacteria</taxon>
        <taxon>Pseudomonadati</taxon>
        <taxon>Pseudomonadota</taxon>
        <taxon>Gammaproteobacteria</taxon>
        <taxon>Pseudomonadales</taxon>
        <taxon>Pseudomonadaceae</taxon>
        <taxon>Pseudomonas</taxon>
        <taxon>Pseudomonas syringae</taxon>
    </lineage>
</organism>
<dbReference type="HOGENOM" id="CLU_042138_1_0_6"/>
<feature type="transmembrane region" description="Helical" evidence="1">
    <location>
        <begin position="71"/>
        <end position="90"/>
    </location>
</feature>
<accession>F3GL42</accession>
<dbReference type="AlphaFoldDB" id="F3GL42"/>
<evidence type="ECO:0000259" key="2">
    <source>
        <dbReference type="Pfam" id="PF07916"/>
    </source>
</evidence>
<dbReference type="InterPro" id="IPR012931">
    <property type="entry name" value="TraG_N_Proteobacteria"/>
</dbReference>
<keyword evidence="4" id="KW-1185">Reference proteome</keyword>
<dbReference type="Proteomes" id="UP000004986">
    <property type="component" value="Unassembled WGS sequence"/>
</dbReference>
<reference evidence="3 4" key="1">
    <citation type="journal article" date="2011" name="PLoS Pathog.">
        <title>Dynamic evolution of pathogenicity revealed by sequencing and comparative genomics of 19 Pseudomonas syringae isolates.</title>
        <authorList>
            <person name="Baltrus D.A."/>
            <person name="Nishimura M.T."/>
            <person name="Romanchuk A."/>
            <person name="Chang J.H."/>
            <person name="Mukhtar M.S."/>
            <person name="Cherkis K."/>
            <person name="Roach J."/>
            <person name="Grant S.R."/>
            <person name="Jones C.D."/>
            <person name="Dangl J.L."/>
        </authorList>
    </citation>
    <scope>NUCLEOTIDE SEQUENCE [LARGE SCALE GENOMIC DNA]</scope>
    <source>
        <strain evidence="3 4">1704B</strain>
    </source>
</reference>
<keyword evidence="1" id="KW-1133">Transmembrane helix</keyword>
<evidence type="ECO:0000256" key="1">
    <source>
        <dbReference type="SAM" id="Phobius"/>
    </source>
</evidence>
<gene>
    <name evidence="3" type="ORF">PSYPI_38192</name>
</gene>
<feature type="transmembrane region" description="Helical" evidence="1">
    <location>
        <begin position="12"/>
        <end position="28"/>
    </location>
</feature>
<evidence type="ECO:0000313" key="3">
    <source>
        <dbReference type="EMBL" id="EGH47795.1"/>
    </source>
</evidence>
<keyword evidence="1" id="KW-0812">Transmembrane</keyword>
<proteinExistence type="predicted"/>
<keyword evidence="1" id="KW-0472">Membrane</keyword>
<dbReference type="EMBL" id="AEAI01002525">
    <property type="protein sequence ID" value="EGH47795.1"/>
    <property type="molecule type" value="Genomic_DNA"/>
</dbReference>